<reference evidence="2" key="1">
    <citation type="submission" date="2020-02" db="EMBL/GenBank/DDBJ databases">
        <authorList>
            <person name="Meier V. D."/>
        </authorList>
    </citation>
    <scope>NUCLEOTIDE SEQUENCE</scope>
    <source>
        <strain evidence="2">AVDCRST_MAG27</strain>
    </source>
</reference>
<dbReference type="AlphaFoldDB" id="A0A6J4IE82"/>
<sequence length="254" mass="27953">MVINEPVPVRFSKDERSGNCIGGGAIRLTDDLQRLAGSVPGGGIADEAEARWRLVETAGSLTCPGRTPVLGKMEAFDSYLDANPYEPTNWDDTIDWCDRLMAAVAEDRTPGGFSRLKIARLGVALSLRNPGRQLIQLYGALLEERTPRRRLSADMTRRWPNQSVSKPNSRIAGCWRSWLSASASSARSPPCGSAPEWSSWFRAIRTTKTPTGRCPPLGIRRNGTAEGRTSSIPPRARGRLWPDRLPRSGRRSTP</sequence>
<organism evidence="2">
    <name type="scientific">uncultured Craurococcus sp</name>
    <dbReference type="NCBI Taxonomy" id="1135998"/>
    <lineage>
        <taxon>Bacteria</taxon>
        <taxon>Pseudomonadati</taxon>
        <taxon>Pseudomonadota</taxon>
        <taxon>Alphaproteobacteria</taxon>
        <taxon>Acetobacterales</taxon>
        <taxon>Acetobacteraceae</taxon>
        <taxon>Craurococcus</taxon>
        <taxon>environmental samples</taxon>
    </lineage>
</organism>
<accession>A0A6J4IE82</accession>
<protein>
    <submittedName>
        <fullName evidence="2">Uncharacterized protein</fullName>
    </submittedName>
</protein>
<evidence type="ECO:0000313" key="2">
    <source>
        <dbReference type="EMBL" id="CAA9247634.1"/>
    </source>
</evidence>
<evidence type="ECO:0000256" key="1">
    <source>
        <dbReference type="SAM" id="MobiDB-lite"/>
    </source>
</evidence>
<proteinExistence type="predicted"/>
<feature type="region of interest" description="Disordered" evidence="1">
    <location>
        <begin position="209"/>
        <end position="254"/>
    </location>
</feature>
<dbReference type="EMBL" id="CADCTD010000076">
    <property type="protein sequence ID" value="CAA9247634.1"/>
    <property type="molecule type" value="Genomic_DNA"/>
</dbReference>
<gene>
    <name evidence="2" type="ORF">AVDCRST_MAG27-1859</name>
</gene>
<name>A0A6J4IE82_9PROT</name>